<gene>
    <name evidence="1" type="ORF">SCALOS_LOCUS5499</name>
</gene>
<accession>A0ACA9M185</accession>
<reference evidence="1" key="1">
    <citation type="submission" date="2021-06" db="EMBL/GenBank/DDBJ databases">
        <authorList>
            <person name="Kallberg Y."/>
            <person name="Tangrot J."/>
            <person name="Rosling A."/>
        </authorList>
    </citation>
    <scope>NUCLEOTIDE SEQUENCE</scope>
    <source>
        <strain evidence="1">AU212A</strain>
    </source>
</reference>
<dbReference type="EMBL" id="CAJVPM010009047">
    <property type="protein sequence ID" value="CAG8560798.1"/>
    <property type="molecule type" value="Genomic_DNA"/>
</dbReference>
<feature type="non-terminal residue" evidence="1">
    <location>
        <position position="1"/>
    </location>
</feature>
<organism evidence="1 2">
    <name type="scientific">Scutellospora calospora</name>
    <dbReference type="NCBI Taxonomy" id="85575"/>
    <lineage>
        <taxon>Eukaryota</taxon>
        <taxon>Fungi</taxon>
        <taxon>Fungi incertae sedis</taxon>
        <taxon>Mucoromycota</taxon>
        <taxon>Glomeromycotina</taxon>
        <taxon>Glomeromycetes</taxon>
        <taxon>Diversisporales</taxon>
        <taxon>Gigasporaceae</taxon>
        <taxon>Scutellospora</taxon>
    </lineage>
</organism>
<name>A0ACA9M185_9GLOM</name>
<comment type="caution">
    <text evidence="1">The sequence shown here is derived from an EMBL/GenBank/DDBJ whole genome shotgun (WGS) entry which is preliminary data.</text>
</comment>
<keyword evidence="2" id="KW-1185">Reference proteome</keyword>
<sequence>KIYASDDISRKDNMQNWVGFSSIDDTKILSSNDVTKVFKQSQEKIVKIQKDVLLLFGFKSQAKRTPDLKAIVKLINAIARNWYNGARLITQEELMDIKSNTSNYHLITPILLSYKSESINKTQKLFDSIPVTTDIAIPKSSNEVCKESSYNNIVKKSVTNLSQLSSLVLTQNQLNDAEQFSNITETKKEISESLDMICSPLAISLSSEFLIKNESDINILIYYLQQKFQISQERLE</sequence>
<proteinExistence type="predicted"/>
<protein>
    <submittedName>
        <fullName evidence="1">1249_t:CDS:1</fullName>
    </submittedName>
</protein>
<evidence type="ECO:0000313" key="2">
    <source>
        <dbReference type="Proteomes" id="UP000789860"/>
    </source>
</evidence>
<dbReference type="Proteomes" id="UP000789860">
    <property type="component" value="Unassembled WGS sequence"/>
</dbReference>
<evidence type="ECO:0000313" key="1">
    <source>
        <dbReference type="EMBL" id="CAG8560798.1"/>
    </source>
</evidence>